<dbReference type="OrthoDB" id="8005295at2"/>
<dbReference type="Proteomes" id="UP000474159">
    <property type="component" value="Unassembled WGS sequence"/>
</dbReference>
<gene>
    <name evidence="2" type="ORF">F6X53_16950</name>
</gene>
<evidence type="ECO:0000313" key="2">
    <source>
        <dbReference type="EMBL" id="KAB1077896.1"/>
    </source>
</evidence>
<evidence type="ECO:0000313" key="3">
    <source>
        <dbReference type="Proteomes" id="UP000474159"/>
    </source>
</evidence>
<sequence>MANDSGVRDRAETRAAKQQERSIAGAAAWADHEATQNAVEVKTQRLRALRLAREAAGEAKS</sequence>
<feature type="compositionally biased region" description="Basic and acidic residues" evidence="1">
    <location>
        <begin position="1"/>
        <end position="20"/>
    </location>
</feature>
<dbReference type="RefSeq" id="WP_151001381.1">
    <property type="nucleotide sequence ID" value="NZ_VZZK01000017.1"/>
</dbReference>
<name>A0A6L3SVX5_9HYPH</name>
<comment type="caution">
    <text evidence="2">The sequence shown here is derived from an EMBL/GenBank/DDBJ whole genome shotgun (WGS) entry which is preliminary data.</text>
</comment>
<accession>A0A6L3SVX5</accession>
<dbReference type="EMBL" id="VZZK01000017">
    <property type="protein sequence ID" value="KAB1077896.1"/>
    <property type="molecule type" value="Genomic_DNA"/>
</dbReference>
<evidence type="ECO:0000256" key="1">
    <source>
        <dbReference type="SAM" id="MobiDB-lite"/>
    </source>
</evidence>
<organism evidence="2 3">
    <name type="scientific">Methylobacterium soli</name>
    <dbReference type="NCBI Taxonomy" id="553447"/>
    <lineage>
        <taxon>Bacteria</taxon>
        <taxon>Pseudomonadati</taxon>
        <taxon>Pseudomonadota</taxon>
        <taxon>Alphaproteobacteria</taxon>
        <taxon>Hyphomicrobiales</taxon>
        <taxon>Methylobacteriaceae</taxon>
        <taxon>Methylobacterium</taxon>
    </lineage>
</organism>
<dbReference type="AlphaFoldDB" id="A0A6L3SVX5"/>
<reference evidence="2 3" key="1">
    <citation type="submission" date="2019-09" db="EMBL/GenBank/DDBJ databases">
        <title>YIM 48816 draft genome.</title>
        <authorList>
            <person name="Jiang L."/>
        </authorList>
    </citation>
    <scope>NUCLEOTIDE SEQUENCE [LARGE SCALE GENOMIC DNA]</scope>
    <source>
        <strain evidence="2 3">YIM 48816</strain>
    </source>
</reference>
<keyword evidence="3" id="KW-1185">Reference proteome</keyword>
<feature type="region of interest" description="Disordered" evidence="1">
    <location>
        <begin position="1"/>
        <end position="33"/>
    </location>
</feature>
<protein>
    <submittedName>
        <fullName evidence="2">Uncharacterized protein</fullName>
    </submittedName>
</protein>
<proteinExistence type="predicted"/>